<proteinExistence type="predicted"/>
<evidence type="ECO:0000313" key="1">
    <source>
        <dbReference type="EMBL" id="QJA67176.1"/>
    </source>
</evidence>
<dbReference type="EMBL" id="MT141567">
    <property type="protein sequence ID" value="QJA67176.1"/>
    <property type="molecule type" value="Genomic_DNA"/>
</dbReference>
<reference evidence="1" key="1">
    <citation type="submission" date="2020-03" db="EMBL/GenBank/DDBJ databases">
        <title>The deep terrestrial virosphere.</title>
        <authorList>
            <person name="Holmfeldt K."/>
            <person name="Nilsson E."/>
            <person name="Simone D."/>
            <person name="Lopez-Fernandez M."/>
            <person name="Wu X."/>
            <person name="de Brujin I."/>
            <person name="Lundin D."/>
            <person name="Andersson A."/>
            <person name="Bertilsson S."/>
            <person name="Dopson M."/>
        </authorList>
    </citation>
    <scope>NUCLEOTIDE SEQUENCE</scope>
    <source>
        <strain evidence="1">MM415B00267</strain>
    </source>
</reference>
<protein>
    <submittedName>
        <fullName evidence="1">Uncharacterized protein</fullName>
    </submittedName>
</protein>
<gene>
    <name evidence="1" type="ORF">MM415B00267_0002</name>
</gene>
<sequence>MNEDVEIICYRCGKKYKVSGFLDMGFFHRHCSCGAVFDLDVEFVFRIEEDLRKKYPVTFRSNDQLDKETKNPKANPWIEVSCPKCNYLSEFKCDTFYFKCDACSYEFERPEVGLSEGKRVEILQPNTDFCPRCGNVSMPLEGTRKSHCCTCCNYIFFKLNPEVTNKTQKEKKMLKAISDVYEKTSDAILVDKHFGLTLNSGPFHEVIVKFLKKEILEKAKELEAKEKEKND</sequence>
<accession>A0A6M3JBH4</accession>
<organism evidence="1">
    <name type="scientific">viral metagenome</name>
    <dbReference type="NCBI Taxonomy" id="1070528"/>
    <lineage>
        <taxon>unclassified sequences</taxon>
        <taxon>metagenomes</taxon>
        <taxon>organismal metagenomes</taxon>
    </lineage>
</organism>
<dbReference type="AlphaFoldDB" id="A0A6M3JBH4"/>
<name>A0A6M3JBH4_9ZZZZ</name>